<gene>
    <name evidence="2" type="ORF">FPZ22_09890</name>
</gene>
<evidence type="ECO:0000256" key="1">
    <source>
        <dbReference type="SAM" id="Phobius"/>
    </source>
</evidence>
<dbReference type="EMBL" id="CP042218">
    <property type="protein sequence ID" value="QDW67157.1"/>
    <property type="molecule type" value="Genomic_DNA"/>
</dbReference>
<keyword evidence="1" id="KW-1133">Transmembrane helix</keyword>
<evidence type="ECO:0000313" key="2">
    <source>
        <dbReference type="EMBL" id="QDW67157.1"/>
    </source>
</evidence>
<protein>
    <recommendedName>
        <fullName evidence="4">Major facilitator superfamily (MFS) profile domain-containing protein</fullName>
    </recommendedName>
</protein>
<accession>A0A518N5K3</accession>
<feature type="transmembrane region" description="Helical" evidence="1">
    <location>
        <begin position="177"/>
        <end position="199"/>
    </location>
</feature>
<dbReference type="AlphaFoldDB" id="A0A518N5K3"/>
<feature type="transmembrane region" description="Helical" evidence="1">
    <location>
        <begin position="75"/>
        <end position="100"/>
    </location>
</feature>
<name>A0A518N5K3_9GAMM</name>
<dbReference type="RefSeq" id="WP_144892583.1">
    <property type="nucleotide sequence ID" value="NZ_CP042218.1"/>
</dbReference>
<dbReference type="KEGG" id="lug:FPZ22_09890"/>
<dbReference type="Gene3D" id="1.20.1250.20">
    <property type="entry name" value="MFS general substrate transporter like domains"/>
    <property type="match status" value="1"/>
</dbReference>
<dbReference type="Proteomes" id="UP000316584">
    <property type="component" value="Chromosome"/>
</dbReference>
<feature type="transmembrane region" description="Helical" evidence="1">
    <location>
        <begin position="112"/>
        <end position="138"/>
    </location>
</feature>
<feature type="transmembrane region" description="Helical" evidence="1">
    <location>
        <begin position="150"/>
        <end position="171"/>
    </location>
</feature>
<reference evidence="2 3" key="1">
    <citation type="submission" date="2019-07" db="EMBL/GenBank/DDBJ databases">
        <title>Full genome sequence of Luteimonas sp. Gr-4.</title>
        <authorList>
            <person name="Im W.-T."/>
        </authorList>
    </citation>
    <scope>NUCLEOTIDE SEQUENCE [LARGE SCALE GENOMIC DNA]</scope>
    <source>
        <strain evidence="2 3">Gr-4</strain>
    </source>
</reference>
<dbReference type="InterPro" id="IPR036259">
    <property type="entry name" value="MFS_trans_sf"/>
</dbReference>
<organism evidence="2 3">
    <name type="scientific">Luteimonas granuli</name>
    <dbReference type="NCBI Taxonomy" id="1176533"/>
    <lineage>
        <taxon>Bacteria</taxon>
        <taxon>Pseudomonadati</taxon>
        <taxon>Pseudomonadota</taxon>
        <taxon>Gammaproteobacteria</taxon>
        <taxon>Lysobacterales</taxon>
        <taxon>Lysobacteraceae</taxon>
        <taxon>Luteimonas</taxon>
    </lineage>
</organism>
<proteinExistence type="predicted"/>
<sequence length="204" mass="21376">MLNIVDGRRVNRQLSLLFFLSGVAALAYQVAWQRKLFAVIGVDVLSVSIIVSTFMLGLGVGGIAGGVIADRKASLINWFSGIELGIGAFGLTSTFLIGWLSTWLPTASLLSVSAFSLAVLLVPTTLMGATLPILVIHVDRTVGSIGESTGSLYFSNTMGGALGAIATGFVLLDSLTLTQVTYAAAGINFFIAFAARMLLRGRSQ</sequence>
<dbReference type="OrthoDB" id="5516475at2"/>
<evidence type="ECO:0000313" key="3">
    <source>
        <dbReference type="Proteomes" id="UP000316584"/>
    </source>
</evidence>
<keyword evidence="1" id="KW-0812">Transmembrane</keyword>
<evidence type="ECO:0008006" key="4">
    <source>
        <dbReference type="Google" id="ProtNLM"/>
    </source>
</evidence>
<keyword evidence="3" id="KW-1185">Reference proteome</keyword>
<keyword evidence="1" id="KW-0472">Membrane</keyword>
<feature type="transmembrane region" description="Helical" evidence="1">
    <location>
        <begin position="14"/>
        <end position="32"/>
    </location>
</feature>
<feature type="transmembrane region" description="Helical" evidence="1">
    <location>
        <begin position="44"/>
        <end position="68"/>
    </location>
</feature>